<dbReference type="InterPro" id="IPR007627">
    <property type="entry name" value="RNA_pol_sigma70_r2"/>
</dbReference>
<dbReference type="Gene3D" id="1.10.1740.10">
    <property type="match status" value="1"/>
</dbReference>
<dbReference type="InterPro" id="IPR014284">
    <property type="entry name" value="RNA_pol_sigma-70_dom"/>
</dbReference>
<organism evidence="10 11">
    <name type="scientific">Natronomicrosphaera hydrolytica</name>
    <dbReference type="NCBI Taxonomy" id="3242702"/>
    <lineage>
        <taxon>Bacteria</taxon>
        <taxon>Pseudomonadati</taxon>
        <taxon>Planctomycetota</taxon>
        <taxon>Phycisphaerae</taxon>
        <taxon>Phycisphaerales</taxon>
        <taxon>Phycisphaeraceae</taxon>
        <taxon>Natronomicrosphaera</taxon>
    </lineage>
</organism>
<keyword evidence="4 6" id="KW-0238">DNA-binding</keyword>
<keyword evidence="3 6" id="KW-0731">Sigma factor</keyword>
<evidence type="ECO:0000256" key="7">
    <source>
        <dbReference type="SAM" id="MobiDB-lite"/>
    </source>
</evidence>
<feature type="domain" description="RNA polymerase sigma-70 region 2" evidence="8">
    <location>
        <begin position="36"/>
        <end position="103"/>
    </location>
</feature>
<evidence type="ECO:0000313" key="10">
    <source>
        <dbReference type="EMBL" id="MFA9479566.1"/>
    </source>
</evidence>
<dbReference type="PROSITE" id="PS01063">
    <property type="entry name" value="SIGMA70_ECF"/>
    <property type="match status" value="1"/>
</dbReference>
<reference evidence="10 11" key="1">
    <citation type="submission" date="2024-08" db="EMBL/GenBank/DDBJ databases">
        <title>Whole-genome sequencing of halo(alkali)philic microorganisms from hypersaline lakes.</title>
        <authorList>
            <person name="Sorokin D.Y."/>
            <person name="Merkel A.Y."/>
            <person name="Messina E."/>
            <person name="Yakimov M."/>
        </authorList>
    </citation>
    <scope>NUCLEOTIDE SEQUENCE [LARGE SCALE GENOMIC DNA]</scope>
    <source>
        <strain evidence="10 11">AB-hyl4</strain>
    </source>
</reference>
<accession>A0ABV4U7H2</accession>
<dbReference type="InterPro" id="IPR013324">
    <property type="entry name" value="RNA_pol_sigma_r3/r4-like"/>
</dbReference>
<evidence type="ECO:0000256" key="5">
    <source>
        <dbReference type="ARBA" id="ARBA00023163"/>
    </source>
</evidence>
<dbReference type="SUPFAM" id="SSF88659">
    <property type="entry name" value="Sigma3 and sigma4 domains of RNA polymerase sigma factors"/>
    <property type="match status" value="1"/>
</dbReference>
<proteinExistence type="inferred from homology"/>
<evidence type="ECO:0000256" key="1">
    <source>
        <dbReference type="ARBA" id="ARBA00010641"/>
    </source>
</evidence>
<evidence type="ECO:0000259" key="9">
    <source>
        <dbReference type="Pfam" id="PF08281"/>
    </source>
</evidence>
<dbReference type="SUPFAM" id="SSF88946">
    <property type="entry name" value="Sigma2 domain of RNA polymerase sigma factors"/>
    <property type="match status" value="1"/>
</dbReference>
<sequence>MNEPTAEHAFPDTQRERDQQLALAAQAGDRDAFASLVRYYEPRLRRFLRPHVGRRSHDVDDLVQEAFLRAWRNLARYDERWAFSTWLFTIATRLVIDRRRRRDPVDWPAAWEQATAAHATTTAADDGPLHRLIDHEQSQRLWHKAAQLLTREPFTMLWLFYAEQLSVAEVAHAVGRTRTNVKVQLHRARQRLKQGLADPSVHHAPTAAAKSNGRPHSGDHPCLHPAPIV</sequence>
<protein>
    <recommendedName>
        <fullName evidence="6">RNA polymerase sigma factor</fullName>
    </recommendedName>
</protein>
<dbReference type="InterPro" id="IPR039425">
    <property type="entry name" value="RNA_pol_sigma-70-like"/>
</dbReference>
<dbReference type="RefSeq" id="WP_425346492.1">
    <property type="nucleotide sequence ID" value="NZ_JBGUBD010000010.1"/>
</dbReference>
<evidence type="ECO:0000256" key="2">
    <source>
        <dbReference type="ARBA" id="ARBA00023015"/>
    </source>
</evidence>
<evidence type="ECO:0000256" key="6">
    <source>
        <dbReference type="RuleBase" id="RU000716"/>
    </source>
</evidence>
<name>A0ABV4U7H2_9BACT</name>
<dbReference type="InterPro" id="IPR013249">
    <property type="entry name" value="RNA_pol_sigma70_r4_t2"/>
</dbReference>
<evidence type="ECO:0000259" key="8">
    <source>
        <dbReference type="Pfam" id="PF04542"/>
    </source>
</evidence>
<comment type="similarity">
    <text evidence="1 6">Belongs to the sigma-70 factor family. ECF subfamily.</text>
</comment>
<dbReference type="Pfam" id="PF04542">
    <property type="entry name" value="Sigma70_r2"/>
    <property type="match status" value="1"/>
</dbReference>
<feature type="region of interest" description="Disordered" evidence="7">
    <location>
        <begin position="193"/>
        <end position="229"/>
    </location>
</feature>
<dbReference type="Pfam" id="PF08281">
    <property type="entry name" value="Sigma70_r4_2"/>
    <property type="match status" value="1"/>
</dbReference>
<dbReference type="InterPro" id="IPR013325">
    <property type="entry name" value="RNA_pol_sigma_r2"/>
</dbReference>
<keyword evidence="11" id="KW-1185">Reference proteome</keyword>
<dbReference type="InterPro" id="IPR000838">
    <property type="entry name" value="RNA_pol_sigma70_ECF_CS"/>
</dbReference>
<evidence type="ECO:0000256" key="3">
    <source>
        <dbReference type="ARBA" id="ARBA00023082"/>
    </source>
</evidence>
<dbReference type="Gene3D" id="1.10.10.10">
    <property type="entry name" value="Winged helix-like DNA-binding domain superfamily/Winged helix DNA-binding domain"/>
    <property type="match status" value="1"/>
</dbReference>
<dbReference type="Proteomes" id="UP001575105">
    <property type="component" value="Unassembled WGS sequence"/>
</dbReference>
<feature type="domain" description="RNA polymerase sigma factor 70 region 4 type 2" evidence="9">
    <location>
        <begin position="143"/>
        <end position="192"/>
    </location>
</feature>
<evidence type="ECO:0000256" key="4">
    <source>
        <dbReference type="ARBA" id="ARBA00023125"/>
    </source>
</evidence>
<dbReference type="PANTHER" id="PTHR43133">
    <property type="entry name" value="RNA POLYMERASE ECF-TYPE SIGMA FACTO"/>
    <property type="match status" value="1"/>
</dbReference>
<dbReference type="PANTHER" id="PTHR43133:SF8">
    <property type="entry name" value="RNA POLYMERASE SIGMA FACTOR HI_1459-RELATED"/>
    <property type="match status" value="1"/>
</dbReference>
<gene>
    <name evidence="10" type="ORF">ACERK3_14850</name>
</gene>
<keyword evidence="2 6" id="KW-0805">Transcription regulation</keyword>
<keyword evidence="5 6" id="KW-0804">Transcription</keyword>
<comment type="caution">
    <text evidence="10">The sequence shown here is derived from an EMBL/GenBank/DDBJ whole genome shotgun (WGS) entry which is preliminary data.</text>
</comment>
<evidence type="ECO:0000313" key="11">
    <source>
        <dbReference type="Proteomes" id="UP001575105"/>
    </source>
</evidence>
<dbReference type="NCBIfam" id="TIGR02937">
    <property type="entry name" value="sigma70-ECF"/>
    <property type="match status" value="1"/>
</dbReference>
<dbReference type="EMBL" id="JBGUBD010000010">
    <property type="protein sequence ID" value="MFA9479566.1"/>
    <property type="molecule type" value="Genomic_DNA"/>
</dbReference>
<dbReference type="InterPro" id="IPR036388">
    <property type="entry name" value="WH-like_DNA-bd_sf"/>
</dbReference>